<dbReference type="Proteomes" id="UP000318126">
    <property type="component" value="Unassembled WGS sequence"/>
</dbReference>
<comment type="caution">
    <text evidence="6">The sequence shown here is derived from an EMBL/GenBank/DDBJ whole genome shotgun (WGS) entry which is preliminary data.</text>
</comment>
<dbReference type="EMBL" id="VKGK01000051">
    <property type="protein sequence ID" value="TRY11119.1"/>
    <property type="molecule type" value="Genomic_DNA"/>
</dbReference>
<dbReference type="PANTHER" id="PTHR11533:SF174">
    <property type="entry name" value="PUROMYCIN-SENSITIVE AMINOPEPTIDASE-RELATED"/>
    <property type="match status" value="1"/>
</dbReference>
<dbReference type="SUPFAM" id="SSF63737">
    <property type="entry name" value="Leukotriene A4 hydrolase N-terminal domain"/>
    <property type="match status" value="1"/>
</dbReference>
<feature type="domain" description="Aminopeptidase N-like N-terminal" evidence="5">
    <location>
        <begin position="44"/>
        <end position="205"/>
    </location>
</feature>
<reference evidence="7" key="1">
    <citation type="submission" date="2019-07" db="EMBL/GenBank/DDBJ databases">
        <title>Shewanella sp. YLB-08 draft genomic sequence.</title>
        <authorList>
            <person name="Yu L."/>
        </authorList>
    </citation>
    <scope>NUCLEOTIDE SEQUENCE [LARGE SCALE GENOMIC DNA]</scope>
    <source>
        <strain evidence="7">JCM 20706</strain>
    </source>
</reference>
<dbReference type="Gene3D" id="2.60.40.1730">
    <property type="entry name" value="tricorn interacting facor f3 domain"/>
    <property type="match status" value="1"/>
</dbReference>
<dbReference type="InterPro" id="IPR042097">
    <property type="entry name" value="Aminopeptidase_N-like_N_sf"/>
</dbReference>
<dbReference type="PANTHER" id="PTHR11533">
    <property type="entry name" value="PROTEASE M1 ZINC METALLOPROTEASE"/>
    <property type="match status" value="1"/>
</dbReference>
<evidence type="ECO:0000313" key="6">
    <source>
        <dbReference type="EMBL" id="TRY11119.1"/>
    </source>
</evidence>
<evidence type="ECO:0000313" key="7">
    <source>
        <dbReference type="Proteomes" id="UP000318126"/>
    </source>
</evidence>
<dbReference type="GO" id="GO:0043171">
    <property type="term" value="P:peptide catabolic process"/>
    <property type="evidence" value="ECO:0007669"/>
    <property type="project" value="TreeGrafter"/>
</dbReference>
<dbReference type="Pfam" id="PF01433">
    <property type="entry name" value="Peptidase_M1"/>
    <property type="match status" value="1"/>
</dbReference>
<dbReference type="InterPro" id="IPR027268">
    <property type="entry name" value="Peptidase_M4/M1_CTD_sf"/>
</dbReference>
<keyword evidence="6" id="KW-0645">Protease</keyword>
<protein>
    <submittedName>
        <fullName evidence="6">Aminopeptidase N</fullName>
    </submittedName>
</protein>
<feature type="domain" description="ERAP1-like C-terminal" evidence="4">
    <location>
        <begin position="543"/>
        <end position="840"/>
    </location>
</feature>
<dbReference type="OrthoDB" id="100605at2"/>
<dbReference type="GO" id="GO:0008270">
    <property type="term" value="F:zinc ion binding"/>
    <property type="evidence" value="ECO:0007669"/>
    <property type="project" value="InterPro"/>
</dbReference>
<feature type="signal peptide" evidence="2">
    <location>
        <begin position="1"/>
        <end position="24"/>
    </location>
</feature>
<dbReference type="Gene3D" id="1.10.390.10">
    <property type="entry name" value="Neutral Protease Domain 2"/>
    <property type="match status" value="1"/>
</dbReference>
<dbReference type="InterPro" id="IPR045357">
    <property type="entry name" value="Aminopeptidase_N-like_N"/>
</dbReference>
<dbReference type="GO" id="GO:0005737">
    <property type="term" value="C:cytoplasm"/>
    <property type="evidence" value="ECO:0007669"/>
    <property type="project" value="TreeGrafter"/>
</dbReference>
<organism evidence="6 7">
    <name type="scientific">Shewanella hanedai</name>
    <name type="common">Alteromonas hanedai</name>
    <dbReference type="NCBI Taxonomy" id="25"/>
    <lineage>
        <taxon>Bacteria</taxon>
        <taxon>Pseudomonadati</taxon>
        <taxon>Pseudomonadota</taxon>
        <taxon>Gammaproteobacteria</taxon>
        <taxon>Alteromonadales</taxon>
        <taxon>Shewanellaceae</taxon>
        <taxon>Shewanella</taxon>
    </lineage>
</organism>
<dbReference type="GO" id="GO:0005615">
    <property type="term" value="C:extracellular space"/>
    <property type="evidence" value="ECO:0007669"/>
    <property type="project" value="TreeGrafter"/>
</dbReference>
<dbReference type="InterPro" id="IPR024571">
    <property type="entry name" value="ERAP1-like_C_dom"/>
</dbReference>
<keyword evidence="6" id="KW-0378">Hydrolase</keyword>
<dbReference type="InterPro" id="IPR050344">
    <property type="entry name" value="Peptidase_M1_aminopeptidases"/>
</dbReference>
<dbReference type="GO" id="GO:0016020">
    <property type="term" value="C:membrane"/>
    <property type="evidence" value="ECO:0007669"/>
    <property type="project" value="TreeGrafter"/>
</dbReference>
<dbReference type="Pfam" id="PF11838">
    <property type="entry name" value="ERAP1_C"/>
    <property type="match status" value="1"/>
</dbReference>
<dbReference type="RefSeq" id="WP_144042753.1">
    <property type="nucleotide sequence ID" value="NZ_BMPL01000054.1"/>
</dbReference>
<name>A0A553JFA4_SHEHA</name>
<evidence type="ECO:0000259" key="4">
    <source>
        <dbReference type="Pfam" id="PF11838"/>
    </source>
</evidence>
<sequence>MDLLRACLTSFLFLVTSFSTTAFAQAETREALADSQPQRISGLSYQLTLSLSDKPEFSAVSKIEFDLADTQHPLNLALEQAQVHSFNINGHKIYPNYDGTHFKLNPRLLSSGSNTIEISYSGTLATKNGGLNRFVDPSDNQVYLYSDFNDSNANQVLPQFAQPSLKASYQLSVSAPKSWTVMTTMRETEIVEKGEFNLWSFPTSPELNAHQLPLYAGAFQVWQDETPALNLRLISRQSMKETIDAAQWLSVTQSQLTDFTERFGADYPYQKYDQIITPFNSSTPNQIIVSAGVTSFNEIAIPDSSTVTETAKKDLLSDISYGIAWQWLNGLTRDYGSQNGVLTQEPILDSLAIYMTAQSLAATGEFPQVWRQFYQDKTRLAYEPDSLLNSYKNVENKALSDPIKGAAMLKQLAHQFGNQAFKKALTSLLQSQAQHPITLSHFITTLEAGTKRDLSDIKASWATKVEVNSIKASFSCTDNRITSFSLLQSPSNNTHAQFKQQKVTLGLYTKGRNQLHRNLDVAVTYQGAKTDINRLIGVRCPDLVFPNEHDWGYVKVVLDEKSANTAKLELNKVQDPFLKSMLWQTLWESVLKGELPLDTYLGTVFINLPQEQDKDVLAQVLQTLIQSKSYLELMQPTHISYANRALKGLAQMSLRKTMFYQGNSALQQLWFNAYIQFSNNPQALDHLIQLIEGSTKINGLALDQNSRWNIIRQINRYDHIKSKNLLLAEQKKDDSKSGVNSSTAALVSRPEANIKRRWLTRIQSDERLDDLTLDTVISHLYPEEQKQLSAATSELRMESLSELDNRKAAAFMQRYAHYLIPTQCDYSGIANLEKALDQYSISRVQAADKPALSSVTYNSLLKAHQEEVRCVVIKERLLTKSES</sequence>
<dbReference type="GO" id="GO:0070006">
    <property type="term" value="F:metalloaminopeptidase activity"/>
    <property type="evidence" value="ECO:0007669"/>
    <property type="project" value="TreeGrafter"/>
</dbReference>
<keyword evidence="6" id="KW-0031">Aminopeptidase</keyword>
<feature type="chain" id="PRO_5021974640" evidence="2">
    <location>
        <begin position="25"/>
        <end position="883"/>
    </location>
</feature>
<keyword evidence="7" id="KW-1185">Reference proteome</keyword>
<dbReference type="SUPFAM" id="SSF55486">
    <property type="entry name" value="Metalloproteases ('zincins'), catalytic domain"/>
    <property type="match status" value="1"/>
</dbReference>
<evidence type="ECO:0000256" key="2">
    <source>
        <dbReference type="SAM" id="SignalP"/>
    </source>
</evidence>
<dbReference type="AlphaFoldDB" id="A0A553JFA4"/>
<dbReference type="Pfam" id="PF17900">
    <property type="entry name" value="Peptidase_M1_N"/>
    <property type="match status" value="1"/>
</dbReference>
<gene>
    <name evidence="6" type="ORF">FN961_24430</name>
</gene>
<evidence type="ECO:0000256" key="1">
    <source>
        <dbReference type="ARBA" id="ARBA00010136"/>
    </source>
</evidence>
<dbReference type="GO" id="GO:0042277">
    <property type="term" value="F:peptide binding"/>
    <property type="evidence" value="ECO:0007669"/>
    <property type="project" value="TreeGrafter"/>
</dbReference>
<keyword evidence="2" id="KW-0732">Signal</keyword>
<evidence type="ECO:0000259" key="5">
    <source>
        <dbReference type="Pfam" id="PF17900"/>
    </source>
</evidence>
<accession>A0A553JFA4</accession>
<comment type="similarity">
    <text evidence="1">Belongs to the peptidase M1 family.</text>
</comment>
<proteinExistence type="inferred from homology"/>
<evidence type="ECO:0000259" key="3">
    <source>
        <dbReference type="Pfam" id="PF01433"/>
    </source>
</evidence>
<feature type="domain" description="Peptidase M1 membrane alanine aminopeptidase" evidence="3">
    <location>
        <begin position="250"/>
        <end position="461"/>
    </location>
</feature>
<dbReference type="InterPro" id="IPR014782">
    <property type="entry name" value="Peptidase_M1_dom"/>
</dbReference>